<evidence type="ECO:0000256" key="1">
    <source>
        <dbReference type="SAM" id="MobiDB-lite"/>
    </source>
</evidence>
<dbReference type="EMBL" id="CZKA01000007">
    <property type="protein sequence ID" value="CUR54329.1"/>
    <property type="molecule type" value="Genomic_DNA"/>
</dbReference>
<feature type="region of interest" description="Disordered" evidence="1">
    <location>
        <begin position="44"/>
        <end position="107"/>
    </location>
</feature>
<gene>
    <name evidence="4" type="ORF">NOCA2150071</name>
</gene>
<feature type="compositionally biased region" description="Polar residues" evidence="1">
    <location>
        <begin position="53"/>
        <end position="69"/>
    </location>
</feature>
<dbReference type="AlphaFoldDB" id="A0A2P2BX56"/>
<proteinExistence type="predicted"/>
<dbReference type="SUPFAM" id="SSF55486">
    <property type="entry name" value="Metalloproteases ('zincins'), catalytic domain"/>
    <property type="match status" value="1"/>
</dbReference>
<organism evidence="4">
    <name type="scientific">metagenome</name>
    <dbReference type="NCBI Taxonomy" id="256318"/>
    <lineage>
        <taxon>unclassified sequences</taxon>
        <taxon>metagenomes</taxon>
    </lineage>
</organism>
<evidence type="ECO:0000259" key="3">
    <source>
        <dbReference type="Pfam" id="PF11350"/>
    </source>
</evidence>
<keyword evidence="2" id="KW-1133">Transmembrane helix</keyword>
<sequence length="265" mass="28062">MNQHEQPRHRRQRPRGRARTLAIGTGATLTLVFAASMNDQSPSPIVGSVPDAVSSTGVPNSSSPGSRTINDPKPDLVRRSVSKPSTARRAQVVPERGSGEFDVASGGSPVVGSGTRVTYQVEVENGIPLRAARVARRVDTVLADPRGWTAAGEHALSRVDADGDLRILIATPTTTDRLCAPLSTGGRLSCRNGNLVVLNAWRWMNGAASYDRDLAGYQTYLINHEVGHALGNAHESCPGAGESAPVMLQQTKGLDSCVSNPWPTS</sequence>
<feature type="domain" description="DUF3152" evidence="3">
    <location>
        <begin position="93"/>
        <end position="256"/>
    </location>
</feature>
<keyword evidence="2" id="KW-0472">Membrane</keyword>
<keyword evidence="2" id="KW-0812">Transmembrane</keyword>
<dbReference type="InterPro" id="IPR022603">
    <property type="entry name" value="DUF3152"/>
</dbReference>
<protein>
    <recommendedName>
        <fullName evidence="3">DUF3152 domain-containing protein</fullName>
    </recommendedName>
</protein>
<reference evidence="4" key="1">
    <citation type="submission" date="2015-08" db="EMBL/GenBank/DDBJ databases">
        <authorList>
            <person name="Babu N.S."/>
            <person name="Beckwith C.J."/>
            <person name="Beseler K.G."/>
            <person name="Brison A."/>
            <person name="Carone J.V."/>
            <person name="Caskin T.P."/>
            <person name="Diamond M."/>
            <person name="Durham M.E."/>
            <person name="Foxe J.M."/>
            <person name="Go M."/>
            <person name="Henderson B.A."/>
            <person name="Jones I.B."/>
            <person name="McGettigan J.A."/>
            <person name="Micheletti S.J."/>
            <person name="Nasrallah M.E."/>
            <person name="Ortiz D."/>
            <person name="Piller C.R."/>
            <person name="Privatt S.R."/>
            <person name="Schneider S.L."/>
            <person name="Sharp S."/>
            <person name="Smith T.C."/>
            <person name="Stanton J.D."/>
            <person name="Ullery H.E."/>
            <person name="Wilson R.J."/>
            <person name="Serrano M.G."/>
            <person name="Buck G."/>
            <person name="Lee V."/>
            <person name="Wang Y."/>
            <person name="Carvalho R."/>
            <person name="Voegtly L."/>
            <person name="Shi R."/>
            <person name="Duckworth R."/>
            <person name="Johnson A."/>
            <person name="Loviza R."/>
            <person name="Walstead R."/>
            <person name="Shah Z."/>
            <person name="Kiflezghi M."/>
            <person name="Wade K."/>
            <person name="Ball S.L."/>
            <person name="Bradley K.W."/>
            <person name="Asai D.J."/>
            <person name="Bowman C.A."/>
            <person name="Russell D.A."/>
            <person name="Pope W.H."/>
            <person name="Jacobs-Sera D."/>
            <person name="Hendrix R.W."/>
            <person name="Hatfull G.F."/>
        </authorList>
    </citation>
    <scope>NUCLEOTIDE SEQUENCE</scope>
</reference>
<name>A0A2P2BX56_9ZZZZ</name>
<accession>A0A2P2BX56</accession>
<dbReference type="Pfam" id="PF11350">
    <property type="entry name" value="DUF3152"/>
    <property type="match status" value="1"/>
</dbReference>
<evidence type="ECO:0000256" key="2">
    <source>
        <dbReference type="SAM" id="Phobius"/>
    </source>
</evidence>
<evidence type="ECO:0000313" key="4">
    <source>
        <dbReference type="EMBL" id="CUR54329.1"/>
    </source>
</evidence>
<feature type="transmembrane region" description="Helical" evidence="2">
    <location>
        <begin position="20"/>
        <end position="37"/>
    </location>
</feature>